<feature type="compositionally biased region" description="Basic and acidic residues" evidence="1">
    <location>
        <begin position="64"/>
        <end position="78"/>
    </location>
</feature>
<name>A0AA38XFI7_9EURO</name>
<feature type="compositionally biased region" description="Acidic residues" evidence="1">
    <location>
        <begin position="186"/>
        <end position="196"/>
    </location>
</feature>
<organism evidence="2 3">
    <name type="scientific">Cladophialophora chaetospira</name>
    <dbReference type="NCBI Taxonomy" id="386627"/>
    <lineage>
        <taxon>Eukaryota</taxon>
        <taxon>Fungi</taxon>
        <taxon>Dikarya</taxon>
        <taxon>Ascomycota</taxon>
        <taxon>Pezizomycotina</taxon>
        <taxon>Eurotiomycetes</taxon>
        <taxon>Chaetothyriomycetidae</taxon>
        <taxon>Chaetothyriales</taxon>
        <taxon>Herpotrichiellaceae</taxon>
        <taxon>Cladophialophora</taxon>
    </lineage>
</organism>
<sequence>MPPIHVPPKPKGADAVAPRLEINDNGVAEALIPENFKKNDHERKREVETDRLVDQDGGSARAASPKEEQKNKGPERTPIEPVHLRIGNYQESYMRTKLVDPDEAAELARAQGGMGRGISRSEKKLTDGPVIEPMVIDDETDEEYIHDKLEAAELAKAQGEPMVIDDKTDDEQVNNLIDAARKAADDLDTETDENEDGNGFPAPAGRASIASGIESAQAETAAVRAILQAPDLPPVPAPWQLNAVAPPAWDGIEEYYLANYPFLRGTDILNLLARGAGIRAHDYFQADANGQNVFPLTLVHENAEELPMTIIQLATYPGFPSVPVYWKPSNIPQFLEALGGGARPQPDLDQRGALEEHLVREHQKEVERQETVPQAAIPSVVFMKLADKHTRVRYTSEILTIKGEKYVRLDETHFLYAVNAEYLLEGDNTTLRRRMHAGWPESASDHGAPRPEVLFELYPKGQWEYTEENDRLKKVLPDFRPQCDIFGRVLLNAEDRPLKFSLHIPYRVSTEIEGWEMEALCRYDPELCNQDFCDRMLPNSALIVRGRPSTSSLNHRRRRDRIRMRLIRWPVPAELSYAEKQTMKQLSEQEIERNSTEQLSDLTKEECELTEAIMWGAGFEHFGSNRTSLDRGVLWKRIEANLSLVREHFAADSEEVQMVTTRLRAVGDWR</sequence>
<accession>A0AA38XFI7</accession>
<keyword evidence="3" id="KW-1185">Reference proteome</keyword>
<gene>
    <name evidence="2" type="ORF">H2200_004091</name>
</gene>
<proteinExistence type="predicted"/>
<dbReference type="AlphaFoldDB" id="A0AA38XFI7"/>
<reference evidence="2" key="1">
    <citation type="submission" date="2022-10" db="EMBL/GenBank/DDBJ databases">
        <title>Culturing micro-colonial fungi from biological soil crusts in the Mojave desert and describing Neophaeococcomyces mojavensis, and introducing the new genera and species Taxawa tesnikishii.</title>
        <authorList>
            <person name="Kurbessoian T."/>
            <person name="Stajich J.E."/>
        </authorList>
    </citation>
    <scope>NUCLEOTIDE SEQUENCE</scope>
    <source>
        <strain evidence="2">TK_41</strain>
    </source>
</reference>
<protein>
    <submittedName>
        <fullName evidence="2">Uncharacterized protein</fullName>
    </submittedName>
</protein>
<evidence type="ECO:0000313" key="3">
    <source>
        <dbReference type="Proteomes" id="UP001172673"/>
    </source>
</evidence>
<comment type="caution">
    <text evidence="2">The sequence shown here is derived from an EMBL/GenBank/DDBJ whole genome shotgun (WGS) entry which is preliminary data.</text>
</comment>
<dbReference type="Proteomes" id="UP001172673">
    <property type="component" value="Unassembled WGS sequence"/>
</dbReference>
<feature type="region of interest" description="Disordered" evidence="1">
    <location>
        <begin position="184"/>
        <end position="205"/>
    </location>
</feature>
<evidence type="ECO:0000256" key="1">
    <source>
        <dbReference type="SAM" id="MobiDB-lite"/>
    </source>
</evidence>
<dbReference type="EMBL" id="JAPDRK010000005">
    <property type="protein sequence ID" value="KAJ9612494.1"/>
    <property type="molecule type" value="Genomic_DNA"/>
</dbReference>
<feature type="compositionally biased region" description="Basic and acidic residues" evidence="1">
    <location>
        <begin position="35"/>
        <end position="54"/>
    </location>
</feature>
<feature type="region of interest" description="Disordered" evidence="1">
    <location>
        <begin position="31"/>
        <end position="83"/>
    </location>
</feature>
<evidence type="ECO:0000313" key="2">
    <source>
        <dbReference type="EMBL" id="KAJ9612494.1"/>
    </source>
</evidence>